<evidence type="ECO:0000313" key="16">
    <source>
        <dbReference type="Proteomes" id="UP001281410"/>
    </source>
</evidence>
<evidence type="ECO:0000256" key="10">
    <source>
        <dbReference type="ARBA" id="ARBA00023170"/>
    </source>
</evidence>
<proteinExistence type="inferred from homology"/>
<evidence type="ECO:0000256" key="5">
    <source>
        <dbReference type="ARBA" id="ARBA00022692"/>
    </source>
</evidence>
<dbReference type="FunFam" id="3.80.10.10:FF:000041">
    <property type="entry name" value="LRR receptor-like serine/threonine-protein kinase ERECTA"/>
    <property type="match status" value="2"/>
</dbReference>
<dbReference type="InterPro" id="IPR001611">
    <property type="entry name" value="Leu-rich_rpt"/>
</dbReference>
<dbReference type="AlphaFoldDB" id="A0AAE0A323"/>
<keyword evidence="7" id="KW-0677">Repeat</keyword>
<dbReference type="SMART" id="SM00365">
    <property type="entry name" value="LRR_SD22"/>
    <property type="match status" value="8"/>
</dbReference>
<keyword evidence="4" id="KW-0433">Leucine-rich repeat</keyword>
<evidence type="ECO:0000256" key="4">
    <source>
        <dbReference type="ARBA" id="ARBA00022614"/>
    </source>
</evidence>
<dbReference type="PANTHER" id="PTHR48063:SF98">
    <property type="entry name" value="LRR RECEPTOR-LIKE SERINE_THREONINE-PROTEIN KINASE FLS2"/>
    <property type="match status" value="1"/>
</dbReference>
<dbReference type="FunFam" id="3.80.10.10:FF:001347">
    <property type="entry name" value="LRR receptor-like serine/threonine-protein kinase GSO2"/>
    <property type="match status" value="1"/>
</dbReference>
<reference evidence="15" key="1">
    <citation type="journal article" date="2023" name="Plant J.">
        <title>Genome sequences and population genomics provide insights into the demographic history, inbreeding, and mutation load of two 'living fossil' tree species of Dipteronia.</title>
        <authorList>
            <person name="Feng Y."/>
            <person name="Comes H.P."/>
            <person name="Chen J."/>
            <person name="Zhu S."/>
            <person name="Lu R."/>
            <person name="Zhang X."/>
            <person name="Li P."/>
            <person name="Qiu J."/>
            <person name="Olsen K.M."/>
            <person name="Qiu Y."/>
        </authorList>
    </citation>
    <scope>NUCLEOTIDE SEQUENCE</scope>
    <source>
        <strain evidence="15">NBL</strain>
    </source>
</reference>
<gene>
    <name evidence="15" type="ORF">Dsin_023113</name>
</gene>
<dbReference type="Proteomes" id="UP001281410">
    <property type="component" value="Unassembled WGS sequence"/>
</dbReference>
<dbReference type="EMBL" id="JANJYJ010000007">
    <property type="protein sequence ID" value="KAK3199698.1"/>
    <property type="molecule type" value="Genomic_DNA"/>
</dbReference>
<keyword evidence="16" id="KW-1185">Reference proteome</keyword>
<dbReference type="FunFam" id="3.80.10.10:FF:000111">
    <property type="entry name" value="LRR receptor-like serine/threonine-protein kinase ERECTA"/>
    <property type="match status" value="1"/>
</dbReference>
<accession>A0AAE0A323</accession>
<dbReference type="PANTHER" id="PTHR48063">
    <property type="entry name" value="LRR RECEPTOR-LIKE KINASE"/>
    <property type="match status" value="1"/>
</dbReference>
<evidence type="ECO:0000259" key="14">
    <source>
        <dbReference type="Pfam" id="PF23598"/>
    </source>
</evidence>
<feature type="chain" id="PRO_5042004140" description="Leucine-rich repeat-containing N-terminal plant-type domain-containing protein" evidence="12">
    <location>
        <begin position="31"/>
        <end position="978"/>
    </location>
</feature>
<dbReference type="SMART" id="SM00369">
    <property type="entry name" value="LRR_TYP"/>
    <property type="match status" value="13"/>
</dbReference>
<dbReference type="InterPro" id="IPR013210">
    <property type="entry name" value="LRR_N_plant-typ"/>
</dbReference>
<dbReference type="InterPro" id="IPR032675">
    <property type="entry name" value="LRR_dom_sf"/>
</dbReference>
<feature type="signal peptide" evidence="12">
    <location>
        <begin position="1"/>
        <end position="30"/>
    </location>
</feature>
<keyword evidence="5" id="KW-0812">Transmembrane</keyword>
<dbReference type="InterPro" id="IPR003591">
    <property type="entry name" value="Leu-rich_rpt_typical-subtyp"/>
</dbReference>
<dbReference type="GO" id="GO:0005886">
    <property type="term" value="C:plasma membrane"/>
    <property type="evidence" value="ECO:0007669"/>
    <property type="project" value="UniProtKB-SubCell"/>
</dbReference>
<evidence type="ECO:0000256" key="1">
    <source>
        <dbReference type="ARBA" id="ARBA00004251"/>
    </source>
</evidence>
<dbReference type="FunFam" id="3.80.10.10:FF:000400">
    <property type="entry name" value="Nuclear pore complex protein NUP107"/>
    <property type="match status" value="1"/>
</dbReference>
<dbReference type="Pfam" id="PF13855">
    <property type="entry name" value="LRR_8"/>
    <property type="match status" value="1"/>
</dbReference>
<organism evidence="15 16">
    <name type="scientific">Dipteronia sinensis</name>
    <dbReference type="NCBI Taxonomy" id="43782"/>
    <lineage>
        <taxon>Eukaryota</taxon>
        <taxon>Viridiplantae</taxon>
        <taxon>Streptophyta</taxon>
        <taxon>Embryophyta</taxon>
        <taxon>Tracheophyta</taxon>
        <taxon>Spermatophyta</taxon>
        <taxon>Magnoliopsida</taxon>
        <taxon>eudicotyledons</taxon>
        <taxon>Gunneridae</taxon>
        <taxon>Pentapetalae</taxon>
        <taxon>rosids</taxon>
        <taxon>malvids</taxon>
        <taxon>Sapindales</taxon>
        <taxon>Sapindaceae</taxon>
        <taxon>Hippocastanoideae</taxon>
        <taxon>Acereae</taxon>
        <taxon>Dipteronia</taxon>
    </lineage>
</organism>
<evidence type="ECO:0000313" key="15">
    <source>
        <dbReference type="EMBL" id="KAK3199698.1"/>
    </source>
</evidence>
<dbReference type="Pfam" id="PF08263">
    <property type="entry name" value="LRRNT_2"/>
    <property type="match status" value="1"/>
</dbReference>
<dbReference type="InterPro" id="IPR046956">
    <property type="entry name" value="RLP23-like"/>
</dbReference>
<name>A0AAE0A323_9ROSI</name>
<evidence type="ECO:0000256" key="3">
    <source>
        <dbReference type="ARBA" id="ARBA00022475"/>
    </source>
</evidence>
<comment type="subcellular location">
    <subcellularLocation>
        <location evidence="1">Cell membrane</location>
        <topology evidence="1">Single-pass type I membrane protein</topology>
    </subcellularLocation>
</comment>
<keyword evidence="9" id="KW-0472">Membrane</keyword>
<dbReference type="SUPFAM" id="SSF52047">
    <property type="entry name" value="RNI-like"/>
    <property type="match status" value="2"/>
</dbReference>
<dbReference type="SUPFAM" id="SSF52058">
    <property type="entry name" value="L domain-like"/>
    <property type="match status" value="1"/>
</dbReference>
<dbReference type="InterPro" id="IPR055414">
    <property type="entry name" value="LRR_R13L4/SHOC2-like"/>
</dbReference>
<keyword evidence="6 12" id="KW-0732">Signal</keyword>
<keyword evidence="10" id="KW-0675">Receptor</keyword>
<evidence type="ECO:0000256" key="6">
    <source>
        <dbReference type="ARBA" id="ARBA00022729"/>
    </source>
</evidence>
<dbReference type="PRINTS" id="PR00019">
    <property type="entry name" value="LEURICHRPT"/>
</dbReference>
<evidence type="ECO:0000256" key="8">
    <source>
        <dbReference type="ARBA" id="ARBA00022989"/>
    </source>
</evidence>
<protein>
    <recommendedName>
        <fullName evidence="17">Leucine-rich repeat-containing N-terminal plant-type domain-containing protein</fullName>
    </recommendedName>
</protein>
<dbReference type="Gene3D" id="3.80.10.10">
    <property type="entry name" value="Ribonuclease Inhibitor"/>
    <property type="match status" value="5"/>
</dbReference>
<keyword evidence="11" id="KW-0325">Glycoprotein</keyword>
<feature type="domain" description="Leucine-rich repeat-containing N-terminal plant-type" evidence="13">
    <location>
        <begin position="40"/>
        <end position="78"/>
    </location>
</feature>
<evidence type="ECO:0000256" key="9">
    <source>
        <dbReference type="ARBA" id="ARBA00023136"/>
    </source>
</evidence>
<keyword evidence="3" id="KW-1003">Cell membrane</keyword>
<evidence type="ECO:0008006" key="17">
    <source>
        <dbReference type="Google" id="ProtNLM"/>
    </source>
</evidence>
<feature type="domain" description="Disease resistance R13L4/SHOC-2-like LRR" evidence="14">
    <location>
        <begin position="408"/>
        <end position="615"/>
    </location>
</feature>
<sequence>MKPNMMSVVAAFVFFHLLSIATVDISFCSGRSTYVGGCIESERQALLTFKQDLNDSSNRLASWIGDGDCCNWAGVVCDNFTGHVLQLRLQNPHLEPEFDPEYFPEYEAQYEAYLRSQLVGKINPSLLDLKHLIHLDLSYNYFEGIQIPRFLGSMQNLRYLNLSYAGFHGMIPQQLGNLSNLQYLDLHSYYDEFYVENLMWISGLSLLKHLDLSGVNLNKTSDHWLLKISSLPFLEVLHLSHCQLQHFPRIPVVNFSSLTTLDLSFNDLDSSLVPNWVFGLSRLVFLDLRFNRFESPIFDGLGNLTSLRHLDLSHNLFNGSIPNWLSRFSHLEYLSLFYNNLQGSFSNAIGNLTSIKTLDLSSNKLEERIPTSFGRLCNLRSISMSRANLKSNISEVLDIFSECVSATLQSLDLFNCQLSGHLTDQLGRFKNLETLELRTNSISGPIPSSIGELSSLKTLDLSENYISGPIPSSIVELSSLKKLDLSENSISGPIPSSIGELSSLETVYLSNNKLNGTLSQIHFSNLTRLVHFEASDNSLIVVKLNSDWVPPFQLWSFSLRSCQMGPHFPLWLHSQKSLNQLDISNNGISDVIPDWFWKSLSQFSLLNLSHNQIHQKIPNFSNTGEFSTLDLSSNKFFGPLPHISFDVHDILDLSNNALSGSIFQFLCYGMDESKTTKYLSLENNSLSGELPDCWMKWQKLISLNLGNNKFTGNLPTSMGNLSSLESLILRKNNFSGVIPVASLEKCTGLWIFDAAENQFVGNVLTWIGERFSSMRVLILRSNKLHGLLPMELCQLSSLQILDLADNNLSGNIPRCINNFSAMVNVDHLGRTAIMYYMVGSISFGEHVSLIKTGKEYEYSTILNLVRVIDLSKNNFSGEIPREVTSLVGLQSLNLSHNSFSGRIPQLIGAMREIQSIDLSSNQLSGEIPQSISSLTFLSLLNLSSNNFSGKIPLSTQIQSLEASSFTGNDLCGPPLPEL</sequence>
<comment type="similarity">
    <text evidence="2">Belongs to the RLP family.</text>
</comment>
<dbReference type="Pfam" id="PF00560">
    <property type="entry name" value="LRR_1"/>
    <property type="match status" value="10"/>
</dbReference>
<evidence type="ECO:0000256" key="11">
    <source>
        <dbReference type="ARBA" id="ARBA00023180"/>
    </source>
</evidence>
<evidence type="ECO:0000256" key="7">
    <source>
        <dbReference type="ARBA" id="ARBA00022737"/>
    </source>
</evidence>
<dbReference type="Pfam" id="PF23598">
    <property type="entry name" value="LRR_14"/>
    <property type="match status" value="1"/>
</dbReference>
<evidence type="ECO:0000259" key="13">
    <source>
        <dbReference type="Pfam" id="PF08263"/>
    </source>
</evidence>
<comment type="caution">
    <text evidence="15">The sequence shown here is derived from an EMBL/GenBank/DDBJ whole genome shotgun (WGS) entry which is preliminary data.</text>
</comment>
<keyword evidence="8" id="KW-1133">Transmembrane helix</keyword>
<evidence type="ECO:0000256" key="12">
    <source>
        <dbReference type="SAM" id="SignalP"/>
    </source>
</evidence>
<evidence type="ECO:0000256" key="2">
    <source>
        <dbReference type="ARBA" id="ARBA00009592"/>
    </source>
</evidence>